<keyword evidence="3" id="KW-1185">Reference proteome</keyword>
<sequence>MPEKLGGALSASASTIASAAPPRGLGQAKQPPARISRANHSFAEGEGGQQSRRITEGNQNEARQLSAAAVAMANAPAAVKTGFQRKGLWKRKTPQLVLKGDLDRGGLPEALDRAGHLSSVIHTVAPDREVTGGHGLGPGPGRRAMSGCDVYPSSRTFSPRGKSRTPRTLLPPPGVVKRPGASDAKVTTYLRYSCFIIHSETVAGMPLHGRAPVGSLPRRCPTE</sequence>
<feature type="compositionally biased region" description="Low complexity" evidence="1">
    <location>
        <begin position="8"/>
        <end position="20"/>
    </location>
</feature>
<evidence type="ECO:0000313" key="2">
    <source>
        <dbReference type="EMBL" id="KAJ8355702.1"/>
    </source>
</evidence>
<feature type="compositionally biased region" description="Polar residues" evidence="1">
    <location>
        <begin position="49"/>
        <end position="61"/>
    </location>
</feature>
<dbReference type="EMBL" id="JAINUF010000006">
    <property type="protein sequence ID" value="KAJ8355702.1"/>
    <property type="molecule type" value="Genomic_DNA"/>
</dbReference>
<accession>A0A9Q1IUL2</accession>
<comment type="caution">
    <text evidence="2">The sequence shown here is derived from an EMBL/GenBank/DDBJ whole genome shotgun (WGS) entry which is preliminary data.</text>
</comment>
<organism evidence="2 3">
    <name type="scientific">Synaphobranchus kaupii</name>
    <name type="common">Kaup's arrowtooth eel</name>
    <dbReference type="NCBI Taxonomy" id="118154"/>
    <lineage>
        <taxon>Eukaryota</taxon>
        <taxon>Metazoa</taxon>
        <taxon>Chordata</taxon>
        <taxon>Craniata</taxon>
        <taxon>Vertebrata</taxon>
        <taxon>Euteleostomi</taxon>
        <taxon>Actinopterygii</taxon>
        <taxon>Neopterygii</taxon>
        <taxon>Teleostei</taxon>
        <taxon>Anguilliformes</taxon>
        <taxon>Synaphobranchidae</taxon>
        <taxon>Synaphobranchus</taxon>
    </lineage>
</organism>
<dbReference type="Proteomes" id="UP001152622">
    <property type="component" value="Chromosome 6"/>
</dbReference>
<reference evidence="2" key="1">
    <citation type="journal article" date="2023" name="Science">
        <title>Genome structures resolve the early diversification of teleost fishes.</title>
        <authorList>
            <person name="Parey E."/>
            <person name="Louis A."/>
            <person name="Montfort J."/>
            <person name="Bouchez O."/>
            <person name="Roques C."/>
            <person name="Iampietro C."/>
            <person name="Lluch J."/>
            <person name="Castinel A."/>
            <person name="Donnadieu C."/>
            <person name="Desvignes T."/>
            <person name="Floi Bucao C."/>
            <person name="Jouanno E."/>
            <person name="Wen M."/>
            <person name="Mejri S."/>
            <person name="Dirks R."/>
            <person name="Jansen H."/>
            <person name="Henkel C."/>
            <person name="Chen W.J."/>
            <person name="Zahm M."/>
            <person name="Cabau C."/>
            <person name="Klopp C."/>
            <person name="Thompson A.W."/>
            <person name="Robinson-Rechavi M."/>
            <person name="Braasch I."/>
            <person name="Lecointre G."/>
            <person name="Bobe J."/>
            <person name="Postlethwait J.H."/>
            <person name="Berthelot C."/>
            <person name="Roest Crollius H."/>
            <person name="Guiguen Y."/>
        </authorList>
    </citation>
    <scope>NUCLEOTIDE SEQUENCE</scope>
    <source>
        <strain evidence="2">WJC10195</strain>
    </source>
</reference>
<name>A0A9Q1IUL2_SYNKA</name>
<evidence type="ECO:0000313" key="3">
    <source>
        <dbReference type="Proteomes" id="UP001152622"/>
    </source>
</evidence>
<feature type="region of interest" description="Disordered" evidence="1">
    <location>
        <begin position="1"/>
        <end position="61"/>
    </location>
</feature>
<protein>
    <submittedName>
        <fullName evidence="2">Uncharacterized protein</fullName>
    </submittedName>
</protein>
<evidence type="ECO:0000256" key="1">
    <source>
        <dbReference type="SAM" id="MobiDB-lite"/>
    </source>
</evidence>
<dbReference type="AlphaFoldDB" id="A0A9Q1IUL2"/>
<gene>
    <name evidence="2" type="ORF">SKAU_G00184960</name>
</gene>
<feature type="region of interest" description="Disordered" evidence="1">
    <location>
        <begin position="154"/>
        <end position="180"/>
    </location>
</feature>
<proteinExistence type="predicted"/>